<keyword evidence="2" id="KW-1185">Reference proteome</keyword>
<evidence type="ECO:0000313" key="2">
    <source>
        <dbReference type="Proteomes" id="UP000030700"/>
    </source>
</evidence>
<reference evidence="1" key="1">
    <citation type="journal article" date="2015" name="PeerJ">
        <title>First genomic representation of candidate bacterial phylum KSB3 points to enhanced environmental sensing as a trigger of wastewater bulking.</title>
        <authorList>
            <person name="Sekiguchi Y."/>
            <person name="Ohashi A."/>
            <person name="Parks D.H."/>
            <person name="Yamauchi T."/>
            <person name="Tyson G.W."/>
            <person name="Hugenholtz P."/>
        </authorList>
    </citation>
    <scope>NUCLEOTIDE SEQUENCE [LARGE SCALE GENOMIC DNA]</scope>
</reference>
<protein>
    <submittedName>
        <fullName evidence="1">Uncharacterized protein</fullName>
    </submittedName>
</protein>
<accession>A0A0S6VYE8</accession>
<dbReference type="HOGENOM" id="CLU_1052365_0_0_0"/>
<gene>
    <name evidence="1" type="ORF">U14_02278</name>
</gene>
<proteinExistence type="predicted"/>
<name>A0A0S6VYE8_9BACT</name>
<dbReference type="SUPFAM" id="SSF81301">
    <property type="entry name" value="Nucleotidyltransferase"/>
    <property type="match status" value="1"/>
</dbReference>
<sequence>MTIHSAYPTLEHARAADAIVTFFSQQADVDAVLLTCSCARGKASKDSCLDIAILVNPDTFSDAKPRLEKAWEAFHAVEPRFRDLLSVGKYSQVDLEFTNGVFRQPEHHWASGADAFELEIGNTLAYTVTLWEANDTLRQLKRRWLPYYDEALRKERLEMVRKYGLNNLNHIPLYVERGLYFQAFKRLHQAFEEFLQALFIARRTYPIAYDKWIREQIVEILCLPELYPQLVHLFEIRAFESQEIAEKGRTLERLFHEYSEDSAL</sequence>
<evidence type="ECO:0000313" key="1">
    <source>
        <dbReference type="EMBL" id="GAK51036.1"/>
    </source>
</evidence>
<dbReference type="EMBL" id="DF820456">
    <property type="protein sequence ID" value="GAK51036.1"/>
    <property type="molecule type" value="Genomic_DNA"/>
</dbReference>
<dbReference type="AlphaFoldDB" id="A0A0S6VYE8"/>
<dbReference type="Proteomes" id="UP000030700">
    <property type="component" value="Unassembled WGS sequence"/>
</dbReference>
<organism evidence="1">
    <name type="scientific">Candidatus Moduliflexus flocculans</name>
    <dbReference type="NCBI Taxonomy" id="1499966"/>
    <lineage>
        <taxon>Bacteria</taxon>
        <taxon>Candidatus Moduliflexota</taxon>
        <taxon>Candidatus Moduliflexia</taxon>
        <taxon>Candidatus Moduliflexales</taxon>
        <taxon>Candidatus Moduliflexaceae</taxon>
    </lineage>
</organism>
<dbReference type="InterPro" id="IPR043519">
    <property type="entry name" value="NT_sf"/>
</dbReference>